<proteinExistence type="predicted"/>
<gene>
    <name evidence="1" type="ORF">Hamer_G012589</name>
</gene>
<accession>A0A8J5KHU3</accession>
<sequence>MMSVTKGTIIPETDHLKIYLRPFLQQEVMLRSATLKLRFLQHVARTKILRKLVTTGNLKQSITQEGKIRISNSSGGHELLSRSTWRYVSRDWLSQSGSITEVTKLDLGGRRWSQYLFPGSQGTKLSLSEEARV</sequence>
<dbReference type="AlphaFoldDB" id="A0A8J5KHU3"/>
<dbReference type="EMBL" id="JAHLQT010013238">
    <property type="protein sequence ID" value="KAG7171013.1"/>
    <property type="molecule type" value="Genomic_DNA"/>
</dbReference>
<organism evidence="1 2">
    <name type="scientific">Homarus americanus</name>
    <name type="common">American lobster</name>
    <dbReference type="NCBI Taxonomy" id="6706"/>
    <lineage>
        <taxon>Eukaryota</taxon>
        <taxon>Metazoa</taxon>
        <taxon>Ecdysozoa</taxon>
        <taxon>Arthropoda</taxon>
        <taxon>Crustacea</taxon>
        <taxon>Multicrustacea</taxon>
        <taxon>Malacostraca</taxon>
        <taxon>Eumalacostraca</taxon>
        <taxon>Eucarida</taxon>
        <taxon>Decapoda</taxon>
        <taxon>Pleocyemata</taxon>
        <taxon>Astacidea</taxon>
        <taxon>Nephropoidea</taxon>
        <taxon>Nephropidae</taxon>
        <taxon>Homarus</taxon>
    </lineage>
</organism>
<evidence type="ECO:0000313" key="2">
    <source>
        <dbReference type="Proteomes" id="UP000747542"/>
    </source>
</evidence>
<keyword evidence="2" id="KW-1185">Reference proteome</keyword>
<name>A0A8J5KHU3_HOMAM</name>
<reference evidence="1" key="1">
    <citation type="journal article" date="2021" name="Sci. Adv.">
        <title>The American lobster genome reveals insights on longevity, neural, and immune adaptations.</title>
        <authorList>
            <person name="Polinski J.M."/>
            <person name="Zimin A.V."/>
            <person name="Clark K.F."/>
            <person name="Kohn A.B."/>
            <person name="Sadowski N."/>
            <person name="Timp W."/>
            <person name="Ptitsyn A."/>
            <person name="Khanna P."/>
            <person name="Romanova D.Y."/>
            <person name="Williams P."/>
            <person name="Greenwood S.J."/>
            <person name="Moroz L.L."/>
            <person name="Walt D.R."/>
            <person name="Bodnar A.G."/>
        </authorList>
    </citation>
    <scope>NUCLEOTIDE SEQUENCE</scope>
    <source>
        <strain evidence="1">GMGI-L3</strain>
    </source>
</reference>
<protein>
    <submittedName>
        <fullName evidence="1">Uncharacterized protein</fullName>
    </submittedName>
</protein>
<dbReference type="Proteomes" id="UP000747542">
    <property type="component" value="Unassembled WGS sequence"/>
</dbReference>
<comment type="caution">
    <text evidence="1">The sequence shown here is derived from an EMBL/GenBank/DDBJ whole genome shotgun (WGS) entry which is preliminary data.</text>
</comment>
<evidence type="ECO:0000313" key="1">
    <source>
        <dbReference type="EMBL" id="KAG7171013.1"/>
    </source>
</evidence>